<organism evidence="1 2">
    <name type="scientific">Teichococcus vastitatis</name>
    <dbReference type="NCBI Taxonomy" id="2307076"/>
    <lineage>
        <taxon>Bacteria</taxon>
        <taxon>Pseudomonadati</taxon>
        <taxon>Pseudomonadota</taxon>
        <taxon>Alphaproteobacteria</taxon>
        <taxon>Acetobacterales</taxon>
        <taxon>Roseomonadaceae</taxon>
        <taxon>Roseomonas</taxon>
    </lineage>
</organism>
<reference evidence="1 2" key="1">
    <citation type="submission" date="2022-03" db="EMBL/GenBank/DDBJ databases">
        <title>Complete genome analysis of Roseomonas KG 17.1 : a prolific producer of plant growth promoters.</title>
        <authorList>
            <person name="Saadouli I."/>
            <person name="Najjari A."/>
            <person name="Mosbah A."/>
            <person name="Ouzari H.I."/>
        </authorList>
    </citation>
    <scope>NUCLEOTIDE SEQUENCE [LARGE SCALE GENOMIC DNA]</scope>
    <source>
        <strain evidence="1 2">KG17-1</strain>
    </source>
</reference>
<evidence type="ECO:0000313" key="1">
    <source>
        <dbReference type="EMBL" id="MCI0753711.1"/>
    </source>
</evidence>
<gene>
    <name evidence="1" type="ORF">MON41_08055</name>
</gene>
<dbReference type="Gene3D" id="3.40.50.2300">
    <property type="match status" value="1"/>
</dbReference>
<dbReference type="RefSeq" id="WP_157985792.1">
    <property type="nucleotide sequence ID" value="NZ_JALBUU010000004.1"/>
</dbReference>
<evidence type="ECO:0000313" key="2">
    <source>
        <dbReference type="Proteomes" id="UP001201985"/>
    </source>
</evidence>
<evidence type="ECO:0008006" key="3">
    <source>
        <dbReference type="Google" id="ProtNLM"/>
    </source>
</evidence>
<accession>A0ABS9W340</accession>
<comment type="caution">
    <text evidence="1">The sequence shown here is derived from an EMBL/GenBank/DDBJ whole genome shotgun (WGS) entry which is preliminary data.</text>
</comment>
<protein>
    <recommendedName>
        <fullName evidence="3">Response regulatory domain-containing protein</fullName>
    </recommendedName>
</protein>
<dbReference type="Proteomes" id="UP001201985">
    <property type="component" value="Unassembled WGS sequence"/>
</dbReference>
<proteinExistence type="predicted"/>
<dbReference type="EMBL" id="JALBUU010000004">
    <property type="protein sequence ID" value="MCI0753711.1"/>
    <property type="molecule type" value="Genomic_DNA"/>
</dbReference>
<sequence length="57" mass="6050">MEDDYLIARNILGLLQAAGATVMGPVGHVAQAVRFVRDRSAEFGSAVLDLDLHGQPS</sequence>
<name>A0ABS9W340_9PROT</name>
<keyword evidence="2" id="KW-1185">Reference proteome</keyword>